<evidence type="ECO:0000313" key="8">
    <source>
        <dbReference type="Proteomes" id="UP000634136"/>
    </source>
</evidence>
<gene>
    <name evidence="7" type="ORF">G2W53_025519</name>
</gene>
<sequence length="373" mass="40940">MDSTSAQNLENQPLDSSDQACLSAMLLSTNQVYPAVLNAALQLNLFHIIADKAVPPGSFMSARDIVAHLPTTSSDHPDTADRVDRLLRLLASYALLTCESRAAHDGSSSSVTVYGISAVGKYCLTHQPGGHVASFAAFLAYKPMSEVLMNLKEAVVDAEVDLVKKVHGKSLYEYLGEDPKLNQIFNTAMADLCATEMKRIIELYEGFEGISTLVDVGGGNGENLKFILSKYPSINAINFDLPQVIHQPPPNIPGIQHIGGDMFESIPKGDAIILKNVIHNWRDEKCIEILKKCHEALPENGKVIVVDFIMPETPEPSEVSKLVSNLDNIMFITVGGRERTQKQFQRLAQLSGFSRFQVASRVFSALGIMEYYK</sequence>
<dbReference type="FunFam" id="1.10.10.10:FF:000357">
    <property type="entry name" value="Caffeic acid 3-O-methyltransferase"/>
    <property type="match status" value="1"/>
</dbReference>
<dbReference type="InterPro" id="IPR012967">
    <property type="entry name" value="COMT_dimerisation"/>
</dbReference>
<dbReference type="GO" id="GO:0046983">
    <property type="term" value="F:protein dimerization activity"/>
    <property type="evidence" value="ECO:0007669"/>
    <property type="project" value="InterPro"/>
</dbReference>
<organism evidence="7 8">
    <name type="scientific">Senna tora</name>
    <dbReference type="NCBI Taxonomy" id="362788"/>
    <lineage>
        <taxon>Eukaryota</taxon>
        <taxon>Viridiplantae</taxon>
        <taxon>Streptophyta</taxon>
        <taxon>Embryophyta</taxon>
        <taxon>Tracheophyta</taxon>
        <taxon>Spermatophyta</taxon>
        <taxon>Magnoliopsida</taxon>
        <taxon>eudicotyledons</taxon>
        <taxon>Gunneridae</taxon>
        <taxon>Pentapetalae</taxon>
        <taxon>rosids</taxon>
        <taxon>fabids</taxon>
        <taxon>Fabales</taxon>
        <taxon>Fabaceae</taxon>
        <taxon>Caesalpinioideae</taxon>
        <taxon>Cassia clade</taxon>
        <taxon>Senna</taxon>
    </lineage>
</organism>
<dbReference type="Gene3D" id="3.40.50.150">
    <property type="entry name" value="Vaccinia Virus protein VP39"/>
    <property type="match status" value="1"/>
</dbReference>
<dbReference type="GO" id="GO:0032259">
    <property type="term" value="P:methylation"/>
    <property type="evidence" value="ECO:0007669"/>
    <property type="project" value="UniProtKB-KW"/>
</dbReference>
<dbReference type="EMBL" id="JAAIUW010000008">
    <property type="protein sequence ID" value="KAF7820064.1"/>
    <property type="molecule type" value="Genomic_DNA"/>
</dbReference>
<evidence type="ECO:0000256" key="4">
    <source>
        <dbReference type="PIRSR" id="PIRSR005739-1"/>
    </source>
</evidence>
<dbReference type="Proteomes" id="UP000634136">
    <property type="component" value="Unassembled WGS sequence"/>
</dbReference>
<reference evidence="7" key="1">
    <citation type="submission" date="2020-09" db="EMBL/GenBank/DDBJ databases">
        <title>Genome-Enabled Discovery of Anthraquinone Biosynthesis in Senna tora.</title>
        <authorList>
            <person name="Kang S.-H."/>
            <person name="Pandey R.P."/>
            <person name="Lee C.-M."/>
            <person name="Sim J.-S."/>
            <person name="Jeong J.-T."/>
            <person name="Choi B.-S."/>
            <person name="Jung M."/>
            <person name="Ginzburg D."/>
            <person name="Zhao K."/>
            <person name="Won S.Y."/>
            <person name="Oh T.-J."/>
            <person name="Yu Y."/>
            <person name="Kim N.-H."/>
            <person name="Lee O.R."/>
            <person name="Lee T.-H."/>
            <person name="Bashyal P."/>
            <person name="Kim T.-S."/>
            <person name="Lee W.-H."/>
            <person name="Kawkins C."/>
            <person name="Kim C.-K."/>
            <person name="Kim J.S."/>
            <person name="Ahn B.O."/>
            <person name="Rhee S.Y."/>
            <person name="Sohng J.K."/>
        </authorList>
    </citation>
    <scope>NUCLEOTIDE SEQUENCE</scope>
    <source>
        <tissue evidence="7">Leaf</tissue>
    </source>
</reference>
<dbReference type="InterPro" id="IPR036388">
    <property type="entry name" value="WH-like_DNA-bd_sf"/>
</dbReference>
<dbReference type="Pfam" id="PF08100">
    <property type="entry name" value="Dimerisation"/>
    <property type="match status" value="1"/>
</dbReference>
<evidence type="ECO:0000313" key="7">
    <source>
        <dbReference type="EMBL" id="KAF7820064.1"/>
    </source>
</evidence>
<dbReference type="AlphaFoldDB" id="A0A834TMF1"/>
<dbReference type="PIRSF" id="PIRSF005739">
    <property type="entry name" value="O-mtase"/>
    <property type="match status" value="1"/>
</dbReference>
<dbReference type="Gene3D" id="1.10.10.10">
    <property type="entry name" value="Winged helix-like DNA-binding domain superfamily/Winged helix DNA-binding domain"/>
    <property type="match status" value="1"/>
</dbReference>
<evidence type="ECO:0000256" key="2">
    <source>
        <dbReference type="ARBA" id="ARBA00022679"/>
    </source>
</evidence>
<dbReference type="PANTHER" id="PTHR11746">
    <property type="entry name" value="O-METHYLTRANSFERASE"/>
    <property type="match status" value="1"/>
</dbReference>
<dbReference type="InterPro" id="IPR036390">
    <property type="entry name" value="WH_DNA-bd_sf"/>
</dbReference>
<evidence type="ECO:0000259" key="5">
    <source>
        <dbReference type="Pfam" id="PF00891"/>
    </source>
</evidence>
<dbReference type="Pfam" id="PF00891">
    <property type="entry name" value="Methyltransf_2"/>
    <property type="match status" value="1"/>
</dbReference>
<comment type="caution">
    <text evidence="7">The sequence shown here is derived from an EMBL/GenBank/DDBJ whole genome shotgun (WGS) entry which is preliminary data.</text>
</comment>
<dbReference type="InterPro" id="IPR029063">
    <property type="entry name" value="SAM-dependent_MTases_sf"/>
</dbReference>
<keyword evidence="3" id="KW-0949">S-adenosyl-L-methionine</keyword>
<dbReference type="SUPFAM" id="SSF46785">
    <property type="entry name" value="Winged helix' DNA-binding domain"/>
    <property type="match status" value="1"/>
</dbReference>
<keyword evidence="8" id="KW-1185">Reference proteome</keyword>
<dbReference type="GO" id="GO:0008171">
    <property type="term" value="F:O-methyltransferase activity"/>
    <property type="evidence" value="ECO:0007669"/>
    <property type="project" value="InterPro"/>
</dbReference>
<keyword evidence="2 7" id="KW-0808">Transferase</keyword>
<evidence type="ECO:0000256" key="3">
    <source>
        <dbReference type="ARBA" id="ARBA00022691"/>
    </source>
</evidence>
<dbReference type="InterPro" id="IPR016461">
    <property type="entry name" value="COMT-like"/>
</dbReference>
<feature type="active site" description="Proton acceptor" evidence="4">
    <location>
        <position position="279"/>
    </location>
</feature>
<name>A0A834TMF1_9FABA</name>
<dbReference type="SUPFAM" id="SSF53335">
    <property type="entry name" value="S-adenosyl-L-methionine-dependent methyltransferases"/>
    <property type="match status" value="1"/>
</dbReference>
<feature type="domain" description="O-methyltransferase dimerisation" evidence="6">
    <location>
        <begin position="31"/>
        <end position="125"/>
    </location>
</feature>
<dbReference type="GO" id="GO:0008757">
    <property type="term" value="F:S-adenosylmethionine-dependent methyltransferase activity"/>
    <property type="evidence" value="ECO:0007669"/>
    <property type="project" value="UniProtKB-ARBA"/>
</dbReference>
<dbReference type="FunFam" id="3.40.50.150:FF:000596">
    <property type="entry name" value="Caffeic acid O-methyltransferase"/>
    <property type="match status" value="1"/>
</dbReference>
<dbReference type="InterPro" id="IPR001077">
    <property type="entry name" value="COMT_C"/>
</dbReference>
<evidence type="ECO:0000256" key="1">
    <source>
        <dbReference type="ARBA" id="ARBA00022603"/>
    </source>
</evidence>
<feature type="domain" description="O-methyltransferase C-terminal" evidence="5">
    <location>
        <begin position="150"/>
        <end position="354"/>
    </location>
</feature>
<proteinExistence type="predicted"/>
<dbReference type="PROSITE" id="PS51683">
    <property type="entry name" value="SAM_OMT_II"/>
    <property type="match status" value="1"/>
</dbReference>
<protein>
    <submittedName>
        <fullName evidence="7">Isoliquiritigenin 2'-O-methyltransferase</fullName>
    </submittedName>
</protein>
<keyword evidence="1 7" id="KW-0489">Methyltransferase</keyword>
<evidence type="ECO:0000259" key="6">
    <source>
        <dbReference type="Pfam" id="PF08100"/>
    </source>
</evidence>
<dbReference type="OrthoDB" id="1606438at2759"/>
<accession>A0A834TMF1</accession>